<name>A0A918PWF7_9CAUL</name>
<evidence type="ECO:0000256" key="4">
    <source>
        <dbReference type="ARBA" id="ARBA00022272"/>
    </source>
</evidence>
<evidence type="ECO:0000256" key="3">
    <source>
        <dbReference type="ARBA" id="ARBA00012572"/>
    </source>
</evidence>
<protein>
    <recommendedName>
        <fullName evidence="4 9">N-(5'-phosphoribosyl)anthranilate isomerase</fullName>
        <shortName evidence="9">PRAI</shortName>
        <ecNumber evidence="3 9">5.3.1.24</ecNumber>
    </recommendedName>
</protein>
<dbReference type="GO" id="GO:0000162">
    <property type="term" value="P:L-tryptophan biosynthetic process"/>
    <property type="evidence" value="ECO:0007669"/>
    <property type="project" value="UniProtKB-UniRule"/>
</dbReference>
<comment type="caution">
    <text evidence="11">The sequence shown here is derived from an EMBL/GenBank/DDBJ whole genome shotgun (WGS) entry which is preliminary data.</text>
</comment>
<keyword evidence="7 9" id="KW-0057">Aromatic amino acid biosynthesis</keyword>
<organism evidence="11 12">
    <name type="scientific">Asticcacaulis endophyticus</name>
    <dbReference type="NCBI Taxonomy" id="1395890"/>
    <lineage>
        <taxon>Bacteria</taxon>
        <taxon>Pseudomonadati</taxon>
        <taxon>Pseudomonadota</taxon>
        <taxon>Alphaproteobacteria</taxon>
        <taxon>Caulobacterales</taxon>
        <taxon>Caulobacteraceae</taxon>
        <taxon>Asticcacaulis</taxon>
    </lineage>
</organism>
<evidence type="ECO:0000256" key="8">
    <source>
        <dbReference type="ARBA" id="ARBA00023235"/>
    </source>
</evidence>
<proteinExistence type="inferred from homology"/>
<evidence type="ECO:0000256" key="1">
    <source>
        <dbReference type="ARBA" id="ARBA00001164"/>
    </source>
</evidence>
<evidence type="ECO:0000256" key="7">
    <source>
        <dbReference type="ARBA" id="ARBA00023141"/>
    </source>
</evidence>
<dbReference type="NCBIfam" id="NF002295">
    <property type="entry name" value="PRK01222.1-1"/>
    <property type="match status" value="1"/>
</dbReference>
<dbReference type="InterPro" id="IPR044643">
    <property type="entry name" value="TrpF_fam"/>
</dbReference>
<keyword evidence="8 9" id="KW-0413">Isomerase</keyword>
<dbReference type="SUPFAM" id="SSF51366">
    <property type="entry name" value="Ribulose-phoshate binding barrel"/>
    <property type="match status" value="1"/>
</dbReference>
<comment type="catalytic activity">
    <reaction evidence="1 9">
        <text>N-(5-phospho-beta-D-ribosyl)anthranilate = 1-(2-carboxyphenylamino)-1-deoxy-D-ribulose 5-phosphate</text>
        <dbReference type="Rhea" id="RHEA:21540"/>
        <dbReference type="ChEBI" id="CHEBI:18277"/>
        <dbReference type="ChEBI" id="CHEBI:58613"/>
        <dbReference type="EC" id="5.3.1.24"/>
    </reaction>
</comment>
<comment type="pathway">
    <text evidence="2 9">Amino-acid biosynthesis; L-tryptophan biosynthesis; L-tryptophan from chorismate: step 3/5.</text>
</comment>
<dbReference type="PANTHER" id="PTHR42894">
    <property type="entry name" value="N-(5'-PHOSPHORIBOSYL)ANTHRANILATE ISOMERASE"/>
    <property type="match status" value="1"/>
</dbReference>
<dbReference type="CDD" id="cd00405">
    <property type="entry name" value="PRAI"/>
    <property type="match status" value="1"/>
</dbReference>
<evidence type="ECO:0000256" key="2">
    <source>
        <dbReference type="ARBA" id="ARBA00004664"/>
    </source>
</evidence>
<dbReference type="PANTHER" id="PTHR42894:SF1">
    <property type="entry name" value="N-(5'-PHOSPHORIBOSYL)ANTHRANILATE ISOMERASE"/>
    <property type="match status" value="1"/>
</dbReference>
<dbReference type="Gene3D" id="3.20.20.70">
    <property type="entry name" value="Aldolase class I"/>
    <property type="match status" value="1"/>
</dbReference>
<keyword evidence="6 9" id="KW-0822">Tryptophan biosynthesis</keyword>
<dbReference type="InterPro" id="IPR013785">
    <property type="entry name" value="Aldolase_TIM"/>
</dbReference>
<accession>A0A918PWF7</accession>
<dbReference type="EMBL" id="BMZB01000001">
    <property type="protein sequence ID" value="GGZ23317.1"/>
    <property type="molecule type" value="Genomic_DNA"/>
</dbReference>
<gene>
    <name evidence="9 11" type="primary">trpF</name>
    <name evidence="11" type="ORF">GCM10011273_05350</name>
</gene>
<evidence type="ECO:0000256" key="6">
    <source>
        <dbReference type="ARBA" id="ARBA00022822"/>
    </source>
</evidence>
<feature type="domain" description="N-(5'phosphoribosyl) anthranilate isomerase (PRAI)" evidence="10">
    <location>
        <begin position="3"/>
        <end position="202"/>
    </location>
</feature>
<dbReference type="HAMAP" id="MF_00135">
    <property type="entry name" value="PRAI"/>
    <property type="match status" value="1"/>
</dbReference>
<keyword evidence="5 9" id="KW-0028">Amino-acid biosynthesis</keyword>
<keyword evidence="12" id="KW-1185">Reference proteome</keyword>
<evidence type="ECO:0000313" key="11">
    <source>
        <dbReference type="EMBL" id="GGZ23317.1"/>
    </source>
</evidence>
<evidence type="ECO:0000259" key="10">
    <source>
        <dbReference type="Pfam" id="PF00697"/>
    </source>
</evidence>
<dbReference type="AlphaFoldDB" id="A0A918PWF7"/>
<dbReference type="EC" id="5.3.1.24" evidence="3 9"/>
<evidence type="ECO:0000256" key="9">
    <source>
        <dbReference type="HAMAP-Rule" id="MF_00135"/>
    </source>
</evidence>
<dbReference type="InterPro" id="IPR001240">
    <property type="entry name" value="PRAI_dom"/>
</dbReference>
<dbReference type="GO" id="GO:0004640">
    <property type="term" value="F:phosphoribosylanthranilate isomerase activity"/>
    <property type="evidence" value="ECO:0007669"/>
    <property type="project" value="UniProtKB-UniRule"/>
</dbReference>
<reference evidence="11" key="2">
    <citation type="submission" date="2020-09" db="EMBL/GenBank/DDBJ databases">
        <authorList>
            <person name="Sun Q."/>
            <person name="Kim S."/>
        </authorList>
    </citation>
    <scope>NUCLEOTIDE SEQUENCE</scope>
    <source>
        <strain evidence="11">KCTC 32296</strain>
    </source>
</reference>
<evidence type="ECO:0000256" key="5">
    <source>
        <dbReference type="ARBA" id="ARBA00022605"/>
    </source>
</evidence>
<sequence length="207" mass="22323">MAAQTAIDNDADLLGFIYFSKSPRHLPIDSAHALMQQARQHASMRANKVNLVSVVVNPDNELLDHIGRELKPDFIQLHGHETPERVADIRARLNVPLIKAISVSSKDDVTAARAYEPLVAHMLFDAKPPKDAALPGGVGAKFDWTLMEGYKGSAPWFLAGGLDPWNVADAIITAKAPMVDVSSGVERGPGLKDASLISNFLKAVKGI</sequence>
<dbReference type="InterPro" id="IPR011060">
    <property type="entry name" value="RibuloseP-bd_barrel"/>
</dbReference>
<reference evidence="11" key="1">
    <citation type="journal article" date="2014" name="Int. J. Syst. Evol. Microbiol.">
        <title>Complete genome sequence of Corynebacterium casei LMG S-19264T (=DSM 44701T), isolated from a smear-ripened cheese.</title>
        <authorList>
            <consortium name="US DOE Joint Genome Institute (JGI-PGF)"/>
            <person name="Walter F."/>
            <person name="Albersmeier A."/>
            <person name="Kalinowski J."/>
            <person name="Ruckert C."/>
        </authorList>
    </citation>
    <scope>NUCLEOTIDE SEQUENCE</scope>
    <source>
        <strain evidence="11">KCTC 32296</strain>
    </source>
</reference>
<comment type="similarity">
    <text evidence="9">Belongs to the TrpF family.</text>
</comment>
<dbReference type="Pfam" id="PF00697">
    <property type="entry name" value="PRAI"/>
    <property type="match status" value="1"/>
</dbReference>
<dbReference type="Proteomes" id="UP000662572">
    <property type="component" value="Unassembled WGS sequence"/>
</dbReference>
<evidence type="ECO:0000313" key="12">
    <source>
        <dbReference type="Proteomes" id="UP000662572"/>
    </source>
</evidence>